<dbReference type="Proteomes" id="UP001142055">
    <property type="component" value="Chromosome 1"/>
</dbReference>
<keyword evidence="2" id="KW-1185">Reference proteome</keyword>
<proteinExistence type="predicted"/>
<comment type="caution">
    <text evidence="1">The sequence shown here is derived from an EMBL/GenBank/DDBJ whole genome shotgun (WGS) entry which is preliminary data.</text>
</comment>
<evidence type="ECO:0000313" key="2">
    <source>
        <dbReference type="Proteomes" id="UP001142055"/>
    </source>
</evidence>
<accession>A0A9Q0MD54</accession>
<gene>
    <name evidence="1" type="ORF">RDWZM_001962</name>
</gene>
<name>A0A9Q0MD54_BLOTA</name>
<reference evidence="1" key="1">
    <citation type="submission" date="2022-12" db="EMBL/GenBank/DDBJ databases">
        <title>Genome assemblies of Blomia tropicalis.</title>
        <authorList>
            <person name="Cui Y."/>
        </authorList>
    </citation>
    <scope>NUCLEOTIDE SEQUENCE</scope>
    <source>
        <tissue evidence="1">Adult mites</tissue>
    </source>
</reference>
<protein>
    <submittedName>
        <fullName evidence="1">Uncharacterized protein</fullName>
    </submittedName>
</protein>
<dbReference type="EMBL" id="JAPWDV010000001">
    <property type="protein sequence ID" value="KAJ6223417.1"/>
    <property type="molecule type" value="Genomic_DNA"/>
</dbReference>
<sequence>MINQTKISKVIGDLPTNQSLDLKKPIKTNIKVNLPEPLQLSKRFIQLMDKLRLENVPQFNNQDQSIDSHKHITEMIKQKPKLSANKRQNNKATQTEHFIPLSKISNIKQSQCTKQDCHIMEQSPMKSIGIVVVVDQSYDRQNLRTQFYRLYNQNRIIGLIATEQKLRTIGLRHDRGEPFDQMVMARWDSLSIRIVFYDQHWIDHFESSLKSIPLFQLNSMDQWINLCSNILQNQSTRRLTLVDDVRQLSAHKFNHFQNEFFNIIEIFGFTEDLDQLLNYS</sequence>
<evidence type="ECO:0000313" key="1">
    <source>
        <dbReference type="EMBL" id="KAJ6223417.1"/>
    </source>
</evidence>
<organism evidence="1 2">
    <name type="scientific">Blomia tropicalis</name>
    <name type="common">Mite</name>
    <dbReference type="NCBI Taxonomy" id="40697"/>
    <lineage>
        <taxon>Eukaryota</taxon>
        <taxon>Metazoa</taxon>
        <taxon>Ecdysozoa</taxon>
        <taxon>Arthropoda</taxon>
        <taxon>Chelicerata</taxon>
        <taxon>Arachnida</taxon>
        <taxon>Acari</taxon>
        <taxon>Acariformes</taxon>
        <taxon>Sarcoptiformes</taxon>
        <taxon>Astigmata</taxon>
        <taxon>Glycyphagoidea</taxon>
        <taxon>Echimyopodidae</taxon>
        <taxon>Blomia</taxon>
    </lineage>
</organism>
<dbReference type="AlphaFoldDB" id="A0A9Q0MD54"/>